<comment type="caution">
    <text evidence="2">The sequence shown here is derived from an EMBL/GenBank/DDBJ whole genome shotgun (WGS) entry which is preliminary data.</text>
</comment>
<evidence type="ECO:0000256" key="1">
    <source>
        <dbReference type="SAM" id="Phobius"/>
    </source>
</evidence>
<feature type="transmembrane region" description="Helical" evidence="1">
    <location>
        <begin position="32"/>
        <end position="53"/>
    </location>
</feature>
<keyword evidence="1" id="KW-0472">Membrane</keyword>
<keyword evidence="1" id="KW-0812">Transmembrane</keyword>
<evidence type="ECO:0000313" key="2">
    <source>
        <dbReference type="EMBL" id="KAF5828642.1"/>
    </source>
</evidence>
<reference evidence="2" key="1">
    <citation type="submission" date="2017-08" db="EMBL/GenBank/DDBJ databases">
        <authorList>
            <person name="Polle J.E."/>
            <person name="Barry K."/>
            <person name="Cushman J."/>
            <person name="Schmutz J."/>
            <person name="Tran D."/>
            <person name="Hathwaick L.T."/>
            <person name="Yim W.C."/>
            <person name="Jenkins J."/>
            <person name="Mckie-Krisberg Z.M."/>
            <person name="Prochnik S."/>
            <person name="Lindquist E."/>
            <person name="Dockter R.B."/>
            <person name="Adam C."/>
            <person name="Molina H."/>
            <person name="Bunkerborg J."/>
            <person name="Jin E."/>
            <person name="Buchheim M."/>
            <person name="Magnuson J."/>
        </authorList>
    </citation>
    <scope>NUCLEOTIDE SEQUENCE</scope>
    <source>
        <strain evidence="2">CCAP 19/18</strain>
    </source>
</reference>
<gene>
    <name evidence="2" type="ORF">DUNSADRAFT_17299</name>
</gene>
<organism evidence="2 3">
    <name type="scientific">Dunaliella salina</name>
    <name type="common">Green alga</name>
    <name type="synonym">Protococcus salinus</name>
    <dbReference type="NCBI Taxonomy" id="3046"/>
    <lineage>
        <taxon>Eukaryota</taxon>
        <taxon>Viridiplantae</taxon>
        <taxon>Chlorophyta</taxon>
        <taxon>core chlorophytes</taxon>
        <taxon>Chlorophyceae</taxon>
        <taxon>CS clade</taxon>
        <taxon>Chlamydomonadales</taxon>
        <taxon>Dunaliellaceae</taxon>
        <taxon>Dunaliella</taxon>
    </lineage>
</organism>
<protein>
    <submittedName>
        <fullName evidence="2">Uncharacterized protein</fullName>
    </submittedName>
</protein>
<feature type="transmembrane region" description="Helical" evidence="1">
    <location>
        <begin position="7"/>
        <end position="26"/>
    </location>
</feature>
<dbReference type="Proteomes" id="UP000815325">
    <property type="component" value="Unassembled WGS sequence"/>
</dbReference>
<keyword evidence="1" id="KW-1133">Transmembrane helix</keyword>
<dbReference type="EMBL" id="MU070268">
    <property type="protein sequence ID" value="KAF5828642.1"/>
    <property type="molecule type" value="Genomic_DNA"/>
</dbReference>
<sequence>MLLIPALPALTCGICIGVGVVLVSALRSAADWASPMGLVGTVCFGTLALLVWLMHVRATKAEAVAKQVRASIQKRALAPSQLASKKTFHGFCRCQAREGLKIGNG</sequence>
<accession>A0ABQ7G211</accession>
<keyword evidence="3" id="KW-1185">Reference proteome</keyword>
<proteinExistence type="predicted"/>
<evidence type="ECO:0000313" key="3">
    <source>
        <dbReference type="Proteomes" id="UP000815325"/>
    </source>
</evidence>
<name>A0ABQ7G211_DUNSA</name>